<dbReference type="Gene3D" id="3.20.20.10">
    <property type="entry name" value="Alanine racemase"/>
    <property type="match status" value="1"/>
</dbReference>
<evidence type="ECO:0000313" key="4">
    <source>
        <dbReference type="EMBL" id="AHG91538.1"/>
    </source>
</evidence>
<reference evidence="4 5" key="1">
    <citation type="journal article" date="2014" name="Genome Announc.">
        <title>Genome Sequence and Methylome of Soil Bacterium Gemmatirosa kalamazoonensis KBS708T, a Member of the Rarely Cultivated Gemmatimonadetes Phylum.</title>
        <authorList>
            <person name="Debruyn J.M."/>
            <person name="Radosevich M."/>
            <person name="Wommack K.E."/>
            <person name="Polson S.W."/>
            <person name="Hauser L.J."/>
            <person name="Fawaz M.N."/>
            <person name="Korlach J."/>
            <person name="Tsai Y.C."/>
        </authorList>
    </citation>
    <scope>NUCLEOTIDE SEQUENCE [LARGE SCALE GENOMIC DNA]</scope>
    <source>
        <strain evidence="4 5">KBS708</strain>
    </source>
</reference>
<dbReference type="GO" id="GO:0036088">
    <property type="term" value="P:D-serine catabolic process"/>
    <property type="evidence" value="ECO:0007669"/>
    <property type="project" value="TreeGrafter"/>
</dbReference>
<dbReference type="InterPro" id="IPR051466">
    <property type="entry name" value="D-amino_acid_metab_enzyme"/>
</dbReference>
<dbReference type="InterPro" id="IPR029066">
    <property type="entry name" value="PLP-binding_barrel"/>
</dbReference>
<evidence type="ECO:0000256" key="1">
    <source>
        <dbReference type="ARBA" id="ARBA00005323"/>
    </source>
</evidence>
<accession>W0RPV1</accession>
<gene>
    <name evidence="4" type="ORF">J421_4001</name>
</gene>
<protein>
    <submittedName>
        <fullName evidence="4">Alanine racemase domain protein</fullName>
    </submittedName>
</protein>
<evidence type="ECO:0000313" key="5">
    <source>
        <dbReference type="Proteomes" id="UP000019151"/>
    </source>
</evidence>
<evidence type="ECO:0000259" key="3">
    <source>
        <dbReference type="SMART" id="SM01119"/>
    </source>
</evidence>
<dbReference type="InterPro" id="IPR026956">
    <property type="entry name" value="D-ser_dehydrat-like_dom"/>
</dbReference>
<dbReference type="InParanoid" id="W0RPV1"/>
<dbReference type="EMBL" id="CP007128">
    <property type="protein sequence ID" value="AHG91538.1"/>
    <property type="molecule type" value="Genomic_DNA"/>
</dbReference>
<dbReference type="InterPro" id="IPR001608">
    <property type="entry name" value="Ala_racemase_N"/>
</dbReference>
<dbReference type="PATRIC" id="fig|861299.3.peg.4057"/>
<dbReference type="PANTHER" id="PTHR28004">
    <property type="entry name" value="ZGC:162816-RELATED"/>
    <property type="match status" value="1"/>
</dbReference>
<evidence type="ECO:0000256" key="2">
    <source>
        <dbReference type="ARBA" id="ARBA00023239"/>
    </source>
</evidence>
<keyword evidence="2" id="KW-0456">Lyase</keyword>
<proteinExistence type="inferred from homology"/>
<dbReference type="InterPro" id="IPR042208">
    <property type="entry name" value="D-ser_dehydrat-like_sf"/>
</dbReference>
<dbReference type="Proteomes" id="UP000019151">
    <property type="component" value="Chromosome"/>
</dbReference>
<dbReference type="RefSeq" id="WP_025412986.1">
    <property type="nucleotide sequence ID" value="NZ_CP007128.1"/>
</dbReference>
<dbReference type="Pfam" id="PF14031">
    <property type="entry name" value="D-ser_dehydrat"/>
    <property type="match status" value="1"/>
</dbReference>
<organism evidence="4 5">
    <name type="scientific">Gemmatirosa kalamazoonensis</name>
    <dbReference type="NCBI Taxonomy" id="861299"/>
    <lineage>
        <taxon>Bacteria</taxon>
        <taxon>Pseudomonadati</taxon>
        <taxon>Gemmatimonadota</taxon>
        <taxon>Gemmatimonadia</taxon>
        <taxon>Gemmatimonadales</taxon>
        <taxon>Gemmatimonadaceae</taxon>
        <taxon>Gemmatirosa</taxon>
    </lineage>
</organism>
<feature type="domain" description="D-serine dehydratase-like" evidence="3">
    <location>
        <begin position="253"/>
        <end position="353"/>
    </location>
</feature>
<keyword evidence="5" id="KW-1185">Reference proteome</keyword>
<name>W0RPV1_9BACT</name>
<dbReference type="HOGENOM" id="CLU_031639_2_1_0"/>
<dbReference type="eggNOG" id="COG3616">
    <property type="taxonomic scope" value="Bacteria"/>
</dbReference>
<dbReference type="Gene3D" id="2.40.37.20">
    <property type="entry name" value="D-serine dehydratase-like domain"/>
    <property type="match status" value="1"/>
</dbReference>
<dbReference type="STRING" id="861299.J421_4001"/>
<dbReference type="GO" id="GO:0008721">
    <property type="term" value="F:D-serine ammonia-lyase activity"/>
    <property type="evidence" value="ECO:0007669"/>
    <property type="project" value="TreeGrafter"/>
</dbReference>
<dbReference type="AlphaFoldDB" id="W0RPV1"/>
<sequence length="377" mass="40270">MPLYLDQLETPAAVVDLDILAANLDRMAAYAAVHALRLRPHVKTHKAPRIAAEQLRLGATGLTCATIREAEVMSELTDDVLVAFPVVGTTKLRRLMALPSRVRLLVALDSARAAVQLAAAADEVGREVGVLVEMDVGMRRVGVAGADAVVELARFVSEREALRYEGITFYPGHVRQSIGEQGPALADVSAQLDATLGALERDGLTPRIVSGGSTPAAWRMHEVPGLTEVRPGTYVYNDRVTAAVGACEWDDCALTVVATVVSTAVPGQAVIDAGAKALGREPMDQTRAGGGAAPGFGALLDRPEVVVTRMSEEHGILDLSRTDWQPKVGDTVRVVPNHVCIVVHLNDLIYGVRNGVVETRWPVAARGRDVPEMIPDW</sequence>
<dbReference type="PANTHER" id="PTHR28004:SF2">
    <property type="entry name" value="D-SERINE DEHYDRATASE"/>
    <property type="match status" value="1"/>
</dbReference>
<dbReference type="SUPFAM" id="SSF51419">
    <property type="entry name" value="PLP-binding barrel"/>
    <property type="match status" value="1"/>
</dbReference>
<dbReference type="KEGG" id="gba:J421_4001"/>
<dbReference type="SMART" id="SM01119">
    <property type="entry name" value="D-ser_dehydrat"/>
    <property type="match status" value="1"/>
</dbReference>
<comment type="similarity">
    <text evidence="1">Belongs to the DSD1 family.</text>
</comment>
<dbReference type="Pfam" id="PF01168">
    <property type="entry name" value="Ala_racemase_N"/>
    <property type="match status" value="1"/>
</dbReference>